<dbReference type="GO" id="GO:0009190">
    <property type="term" value="P:cyclic nucleotide biosynthetic process"/>
    <property type="evidence" value="ECO:0007669"/>
    <property type="project" value="InterPro"/>
</dbReference>
<dbReference type="SMART" id="SM00065">
    <property type="entry name" value="GAF"/>
    <property type="match status" value="1"/>
</dbReference>
<dbReference type="STRING" id="589385.SAMN05421504_105645"/>
<dbReference type="SMART" id="SM00044">
    <property type="entry name" value="CYCc"/>
    <property type="match status" value="1"/>
</dbReference>
<name>A0A1H3K3V4_9PSEU</name>
<feature type="transmembrane region" description="Helical" evidence="2">
    <location>
        <begin position="212"/>
        <end position="233"/>
    </location>
</feature>
<dbReference type="AlphaFoldDB" id="A0A1H3K3V4"/>
<dbReference type="Pfam" id="PF00211">
    <property type="entry name" value="Guanylate_cyc"/>
    <property type="match status" value="1"/>
</dbReference>
<dbReference type="InterPro" id="IPR029016">
    <property type="entry name" value="GAF-like_dom_sf"/>
</dbReference>
<dbReference type="GO" id="GO:0035556">
    <property type="term" value="P:intracellular signal transduction"/>
    <property type="evidence" value="ECO:0007669"/>
    <property type="project" value="InterPro"/>
</dbReference>
<reference evidence="4 5" key="1">
    <citation type="submission" date="2016-10" db="EMBL/GenBank/DDBJ databases">
        <authorList>
            <person name="de Groot N.N."/>
        </authorList>
    </citation>
    <scope>NUCLEOTIDE SEQUENCE [LARGE SCALE GENOMIC DNA]</scope>
    <source>
        <strain evidence="4 5">CPCC 202699</strain>
    </source>
</reference>
<keyword evidence="2" id="KW-0472">Membrane</keyword>
<dbReference type="PROSITE" id="PS50125">
    <property type="entry name" value="GUANYLATE_CYCLASE_2"/>
    <property type="match status" value="1"/>
</dbReference>
<feature type="transmembrane region" description="Helical" evidence="2">
    <location>
        <begin position="245"/>
        <end position="264"/>
    </location>
</feature>
<feature type="transmembrane region" description="Helical" evidence="2">
    <location>
        <begin position="20"/>
        <end position="40"/>
    </location>
</feature>
<sequence length="694" mass="73561">MRTATLFKEADLSTSARPGLPVVMWLLHLALPMLGLWLLIARPEFDLHWEDHLSHLWLVAGVAAVGFALAVRINQQARTRSDARLVLVSLAFMAAAGFLAVHAVATPGVLVHGTNLGFAMSAPIGLFVASGVAALSAIDFSQTGAERVLRAQAAARVTLIVLLAATGWAGIAVHTHSATEAHGPLVLVASAGSLLYAVAALRFFLIHRRRPAAILLSVITSYVLLAESLIAMAYARNWAVSWWEWHLLMLTAFGFVAYSAHIHYQREGSRSGLFNSVALEQTLDDVRREHTAALEALTETMLASPDSAAAGRVTARLAAEFGLTERQAEVLEQGAVAVAREREQTRRLGALVDVGLLARVSLAEAPLLTSIADLVRGAFGGDQVRIRIVRNGRLQTAAGAMEFDEEHLAQSVLASREPAEPDGRGLIVLPLTVKDHASGVLEVYRPQGTFSPHDRFVLRSLAGQLSLALENARLYQHLDGLFRSYLSPDVAGALIADPAQAALGGETAEVTVLIADLAGFTAFSERSDPSDVVTMLNTYYGAVVPCVLAEGGTITQFVGDAVVALFNAPVRQYDHALRAARAGLALQEAAGEIAEDGWPAFRVGINTGPALVGNIGSEAMRHFTAIGDTVNLAARLESTAPTGGVVLSAATRGRLPASARAERLGAITVKGKSEQVEAYLLKEIEGGHGAGVRD</sequence>
<dbReference type="PANTHER" id="PTHR43081:SF1">
    <property type="entry name" value="ADENYLATE CYCLASE, TERMINAL-DIFFERENTIATION SPECIFIC"/>
    <property type="match status" value="1"/>
</dbReference>
<keyword evidence="5" id="KW-1185">Reference proteome</keyword>
<accession>A0A1H3K3V4</accession>
<proteinExistence type="inferred from homology"/>
<dbReference type="InterPro" id="IPR001054">
    <property type="entry name" value="A/G_cyclase"/>
</dbReference>
<evidence type="ECO:0000259" key="3">
    <source>
        <dbReference type="PROSITE" id="PS50125"/>
    </source>
</evidence>
<dbReference type="CDD" id="cd07302">
    <property type="entry name" value="CHD"/>
    <property type="match status" value="1"/>
</dbReference>
<dbReference type="EMBL" id="FNON01000005">
    <property type="protein sequence ID" value="SDY46841.1"/>
    <property type="molecule type" value="Genomic_DNA"/>
</dbReference>
<dbReference type="Gene3D" id="3.30.70.1230">
    <property type="entry name" value="Nucleotide cyclase"/>
    <property type="match status" value="1"/>
</dbReference>
<evidence type="ECO:0000256" key="1">
    <source>
        <dbReference type="ARBA" id="ARBA00005381"/>
    </source>
</evidence>
<organism evidence="4 5">
    <name type="scientific">Amycolatopsis xylanica</name>
    <dbReference type="NCBI Taxonomy" id="589385"/>
    <lineage>
        <taxon>Bacteria</taxon>
        <taxon>Bacillati</taxon>
        <taxon>Actinomycetota</taxon>
        <taxon>Actinomycetes</taxon>
        <taxon>Pseudonocardiales</taxon>
        <taxon>Pseudonocardiaceae</taxon>
        <taxon>Amycolatopsis</taxon>
    </lineage>
</organism>
<evidence type="ECO:0000313" key="4">
    <source>
        <dbReference type="EMBL" id="SDY46841.1"/>
    </source>
</evidence>
<dbReference type="InterPro" id="IPR050697">
    <property type="entry name" value="Adenylyl/Guanylyl_Cyclase_3/4"/>
</dbReference>
<keyword evidence="2" id="KW-0812">Transmembrane</keyword>
<feature type="transmembrane region" description="Helical" evidence="2">
    <location>
        <begin position="85"/>
        <end position="105"/>
    </location>
</feature>
<dbReference type="SUPFAM" id="SSF55781">
    <property type="entry name" value="GAF domain-like"/>
    <property type="match status" value="1"/>
</dbReference>
<gene>
    <name evidence="4" type="ORF">SAMN05421504_105645</name>
</gene>
<dbReference type="SUPFAM" id="SSF55073">
    <property type="entry name" value="Nucleotide cyclase"/>
    <property type="match status" value="1"/>
</dbReference>
<keyword evidence="2" id="KW-1133">Transmembrane helix</keyword>
<evidence type="ECO:0000256" key="2">
    <source>
        <dbReference type="SAM" id="Phobius"/>
    </source>
</evidence>
<dbReference type="PANTHER" id="PTHR43081">
    <property type="entry name" value="ADENYLATE CYCLASE, TERMINAL-DIFFERENTIATION SPECIFIC-RELATED"/>
    <property type="match status" value="1"/>
</dbReference>
<dbReference type="Proteomes" id="UP000199515">
    <property type="component" value="Unassembled WGS sequence"/>
</dbReference>
<dbReference type="OrthoDB" id="5476461at2"/>
<dbReference type="Pfam" id="PF13492">
    <property type="entry name" value="GAF_3"/>
    <property type="match status" value="1"/>
</dbReference>
<dbReference type="RefSeq" id="WP_091292993.1">
    <property type="nucleotide sequence ID" value="NZ_FNON01000005.1"/>
</dbReference>
<dbReference type="Gene3D" id="3.30.450.40">
    <property type="match status" value="1"/>
</dbReference>
<feature type="transmembrane region" description="Helical" evidence="2">
    <location>
        <begin position="153"/>
        <end position="173"/>
    </location>
</feature>
<feature type="transmembrane region" description="Helical" evidence="2">
    <location>
        <begin position="185"/>
        <end position="205"/>
    </location>
</feature>
<dbReference type="InterPro" id="IPR003018">
    <property type="entry name" value="GAF"/>
</dbReference>
<protein>
    <submittedName>
        <fullName evidence="4">Adenylate cyclase, class 3</fullName>
    </submittedName>
</protein>
<feature type="transmembrane region" description="Helical" evidence="2">
    <location>
        <begin position="117"/>
        <end position="141"/>
    </location>
</feature>
<comment type="similarity">
    <text evidence="1">Belongs to the adenylyl cyclase class-3 family.</text>
</comment>
<dbReference type="InterPro" id="IPR029787">
    <property type="entry name" value="Nucleotide_cyclase"/>
</dbReference>
<dbReference type="GO" id="GO:0004016">
    <property type="term" value="F:adenylate cyclase activity"/>
    <property type="evidence" value="ECO:0007669"/>
    <property type="project" value="UniProtKB-ARBA"/>
</dbReference>
<feature type="domain" description="Guanylate cyclase" evidence="3">
    <location>
        <begin position="511"/>
        <end position="637"/>
    </location>
</feature>
<feature type="transmembrane region" description="Helical" evidence="2">
    <location>
        <begin position="52"/>
        <end position="73"/>
    </location>
</feature>
<evidence type="ECO:0000313" key="5">
    <source>
        <dbReference type="Proteomes" id="UP000199515"/>
    </source>
</evidence>